<accession>A0ABU6P0N6</accession>
<name>A0ABU6P0N6_9BACI</name>
<dbReference type="Proteomes" id="UP001342826">
    <property type="component" value="Unassembled WGS sequence"/>
</dbReference>
<dbReference type="InterPro" id="IPR008326">
    <property type="entry name" value="PdhI-like"/>
</dbReference>
<dbReference type="EMBL" id="JARTFS010000012">
    <property type="protein sequence ID" value="MED4402670.1"/>
    <property type="molecule type" value="Genomic_DNA"/>
</dbReference>
<evidence type="ECO:0000256" key="1">
    <source>
        <dbReference type="ARBA" id="ARBA00006718"/>
    </source>
</evidence>
<reference evidence="2 3" key="1">
    <citation type="submission" date="2023-03" db="EMBL/GenBank/DDBJ databases">
        <title>Bacillus Genome Sequencing.</title>
        <authorList>
            <person name="Dunlap C."/>
        </authorList>
    </citation>
    <scope>NUCLEOTIDE SEQUENCE [LARGE SCALE GENOMIC DNA]</scope>
    <source>
        <strain evidence="2 3">NRS-1717</strain>
    </source>
</reference>
<dbReference type="InterPro" id="IPR035903">
    <property type="entry name" value="HesB-like_dom_sf"/>
</dbReference>
<dbReference type="GeneID" id="301142251"/>
<evidence type="ECO:0000313" key="3">
    <source>
        <dbReference type="Proteomes" id="UP001342826"/>
    </source>
</evidence>
<dbReference type="RefSeq" id="WP_066232753.1">
    <property type="nucleotide sequence ID" value="NZ_JARTFQ010000005.1"/>
</dbReference>
<evidence type="ECO:0000313" key="2">
    <source>
        <dbReference type="EMBL" id="MED4402670.1"/>
    </source>
</evidence>
<dbReference type="PIRSF" id="PIRSF034852">
    <property type="entry name" value="UCP034852"/>
    <property type="match status" value="1"/>
</dbReference>
<comment type="caution">
    <text evidence="2">The sequence shown here is derived from an EMBL/GenBank/DDBJ whole genome shotgun (WGS) entry which is preliminary data.</text>
</comment>
<sequence>MELIVHDEAVAWYKDELDLEKGAFVRFFVRYGGCSTVQKGFSLGVKLDAPNAIGVSTVKEDITFYIDDHDLWYFEDNNLIVKYDEKLGEPEFHYEK</sequence>
<protein>
    <submittedName>
        <fullName evidence="2">HesB/YadR/YfhF family protein</fullName>
    </submittedName>
</protein>
<comment type="similarity">
    <text evidence="1">Belongs to the HesB/IscA family.</text>
</comment>
<keyword evidence="3" id="KW-1185">Reference proteome</keyword>
<proteinExistence type="inferred from homology"/>
<gene>
    <name evidence="2" type="ORF">P9271_15230</name>
</gene>
<organism evidence="2 3">
    <name type="scientific">Metabacillus fastidiosus</name>
    <dbReference type="NCBI Taxonomy" id="1458"/>
    <lineage>
        <taxon>Bacteria</taxon>
        <taxon>Bacillati</taxon>
        <taxon>Bacillota</taxon>
        <taxon>Bacilli</taxon>
        <taxon>Bacillales</taxon>
        <taxon>Bacillaceae</taxon>
        <taxon>Metabacillus</taxon>
    </lineage>
</organism>
<dbReference type="SUPFAM" id="SSF89360">
    <property type="entry name" value="HesB-like domain"/>
    <property type="match status" value="1"/>
</dbReference>